<name>A0A840CN35_9BACT</name>
<keyword evidence="1" id="KW-1133">Transmembrane helix</keyword>
<dbReference type="RefSeq" id="WP_183308248.1">
    <property type="nucleotide sequence ID" value="NZ_JACIEP010000013.1"/>
</dbReference>
<feature type="transmembrane region" description="Helical" evidence="1">
    <location>
        <begin position="30"/>
        <end position="49"/>
    </location>
</feature>
<dbReference type="EMBL" id="JACIEP010000013">
    <property type="protein sequence ID" value="MBB4037410.1"/>
    <property type="molecule type" value="Genomic_DNA"/>
</dbReference>
<keyword evidence="1" id="KW-0472">Membrane</keyword>
<accession>A0A840CN35</accession>
<reference evidence="2 3" key="1">
    <citation type="submission" date="2020-08" db="EMBL/GenBank/DDBJ databases">
        <title>Genomic Encyclopedia of Type Strains, Phase IV (KMG-IV): sequencing the most valuable type-strain genomes for metagenomic binning, comparative biology and taxonomic classification.</title>
        <authorList>
            <person name="Goeker M."/>
        </authorList>
    </citation>
    <scope>NUCLEOTIDE SEQUENCE [LARGE SCALE GENOMIC DNA]</scope>
    <source>
        <strain evidence="2 3">DSM 104969</strain>
    </source>
</reference>
<dbReference type="Proteomes" id="UP000555103">
    <property type="component" value="Unassembled WGS sequence"/>
</dbReference>
<sequence length="200" mass="23097">MRADDYAKLEKDIKFKKSYLSNTTWWKDGAIIAPIVLMFGGLVGILYLFNMDKLISISAIPYLLLFAVGTILFKAIKMNLQKRKMAEPGAFHICVAVPVGEENGYTYAVFTNDTHRYNKHYIKNIAKETLLDSIPETDKITCRKKTILAERPEQGDKYCIRAYKTKDINKQNINWRNDDYFPVLFIDENNTPVIKSKDIK</sequence>
<gene>
    <name evidence="2" type="ORF">GGR21_003327</name>
</gene>
<protein>
    <submittedName>
        <fullName evidence="2">Uncharacterized protein</fullName>
    </submittedName>
</protein>
<feature type="transmembrane region" description="Helical" evidence="1">
    <location>
        <begin position="55"/>
        <end position="76"/>
    </location>
</feature>
<comment type="caution">
    <text evidence="2">The sequence shown here is derived from an EMBL/GenBank/DDBJ whole genome shotgun (WGS) entry which is preliminary data.</text>
</comment>
<dbReference type="AlphaFoldDB" id="A0A840CN35"/>
<keyword evidence="3" id="KW-1185">Reference proteome</keyword>
<evidence type="ECO:0000313" key="3">
    <source>
        <dbReference type="Proteomes" id="UP000555103"/>
    </source>
</evidence>
<organism evidence="2 3">
    <name type="scientific">Dysgonomonas hofstadii</name>
    <dbReference type="NCBI Taxonomy" id="637886"/>
    <lineage>
        <taxon>Bacteria</taxon>
        <taxon>Pseudomonadati</taxon>
        <taxon>Bacteroidota</taxon>
        <taxon>Bacteroidia</taxon>
        <taxon>Bacteroidales</taxon>
        <taxon>Dysgonomonadaceae</taxon>
        <taxon>Dysgonomonas</taxon>
    </lineage>
</organism>
<evidence type="ECO:0000256" key="1">
    <source>
        <dbReference type="SAM" id="Phobius"/>
    </source>
</evidence>
<evidence type="ECO:0000313" key="2">
    <source>
        <dbReference type="EMBL" id="MBB4037410.1"/>
    </source>
</evidence>
<proteinExistence type="predicted"/>
<keyword evidence="1" id="KW-0812">Transmembrane</keyword>